<feature type="compositionally biased region" description="Low complexity" evidence="8">
    <location>
        <begin position="769"/>
        <end position="782"/>
    </location>
</feature>
<dbReference type="PANTHER" id="PTHR18934">
    <property type="entry name" value="ATP-DEPENDENT RNA HELICASE"/>
    <property type="match status" value="1"/>
</dbReference>
<feature type="region of interest" description="Disordered" evidence="8">
    <location>
        <begin position="806"/>
        <end position="832"/>
    </location>
</feature>
<evidence type="ECO:0000256" key="3">
    <source>
        <dbReference type="ARBA" id="ARBA00022741"/>
    </source>
</evidence>
<comment type="similarity">
    <text evidence="1">Belongs to the DEAD box helicase family. DEAH subfamily.</text>
</comment>
<dbReference type="RefSeq" id="XP_066073035.1">
    <property type="nucleotide sequence ID" value="XM_066216938.1"/>
</dbReference>
<dbReference type="CDD" id="cd17982">
    <property type="entry name" value="DEXHc_DHX37"/>
    <property type="match status" value="1"/>
</dbReference>
<dbReference type="GeneID" id="91091817"/>
<protein>
    <recommendedName>
        <fullName evidence="2">RNA helicase</fullName>
        <ecNumber evidence="2">3.6.4.13</ecNumber>
    </recommendedName>
</protein>
<proteinExistence type="inferred from homology"/>
<dbReference type="Pfam" id="PF00271">
    <property type="entry name" value="Helicase_C"/>
    <property type="match status" value="1"/>
</dbReference>
<dbReference type="Gene3D" id="1.20.120.1080">
    <property type="match status" value="1"/>
</dbReference>
<evidence type="ECO:0000256" key="7">
    <source>
        <dbReference type="ARBA" id="ARBA00047984"/>
    </source>
</evidence>
<feature type="domain" description="Helicase C-terminal" evidence="10">
    <location>
        <begin position="722"/>
        <end position="977"/>
    </location>
</feature>
<dbReference type="GO" id="GO:0005524">
    <property type="term" value="F:ATP binding"/>
    <property type="evidence" value="ECO:0007669"/>
    <property type="project" value="UniProtKB-KW"/>
</dbReference>
<dbReference type="Gene3D" id="3.40.50.300">
    <property type="entry name" value="P-loop containing nucleotide triphosphate hydrolases"/>
    <property type="match status" value="2"/>
</dbReference>
<feature type="compositionally biased region" description="Low complexity" evidence="8">
    <location>
        <begin position="92"/>
        <end position="108"/>
    </location>
</feature>
<comment type="catalytic activity">
    <reaction evidence="7">
        <text>ATP + H2O = ADP + phosphate + H(+)</text>
        <dbReference type="Rhea" id="RHEA:13065"/>
        <dbReference type="ChEBI" id="CHEBI:15377"/>
        <dbReference type="ChEBI" id="CHEBI:15378"/>
        <dbReference type="ChEBI" id="CHEBI:30616"/>
        <dbReference type="ChEBI" id="CHEBI:43474"/>
        <dbReference type="ChEBI" id="CHEBI:456216"/>
        <dbReference type="EC" id="3.6.4.13"/>
    </reaction>
</comment>
<dbReference type="GO" id="GO:1990904">
    <property type="term" value="C:ribonucleoprotein complex"/>
    <property type="evidence" value="ECO:0007669"/>
    <property type="project" value="UniProtKB-ARBA"/>
</dbReference>
<dbReference type="InterPro" id="IPR007502">
    <property type="entry name" value="Helicase-assoc_dom"/>
</dbReference>
<dbReference type="GO" id="GO:0016787">
    <property type="term" value="F:hydrolase activity"/>
    <property type="evidence" value="ECO:0007669"/>
    <property type="project" value="UniProtKB-KW"/>
</dbReference>
<dbReference type="SMART" id="SM00487">
    <property type="entry name" value="DEXDc"/>
    <property type="match status" value="1"/>
</dbReference>
<feature type="compositionally biased region" description="Basic and acidic residues" evidence="8">
    <location>
        <begin position="317"/>
        <end position="331"/>
    </location>
</feature>
<dbReference type="InterPro" id="IPR011709">
    <property type="entry name" value="DEAD-box_helicase_OB_fold"/>
</dbReference>
<dbReference type="FunFam" id="3.40.50.300:FF:000637">
    <property type="entry name" value="ATP-dependent RNA helicase DHX37/DHR1"/>
    <property type="match status" value="1"/>
</dbReference>
<dbReference type="SUPFAM" id="SSF52540">
    <property type="entry name" value="P-loop containing nucleoside triphosphate hydrolases"/>
    <property type="match status" value="1"/>
</dbReference>
<dbReference type="PANTHER" id="PTHR18934:SF99">
    <property type="entry name" value="ATP-DEPENDENT RNA HELICASE DHX37-RELATED"/>
    <property type="match status" value="1"/>
</dbReference>
<evidence type="ECO:0000256" key="4">
    <source>
        <dbReference type="ARBA" id="ARBA00022801"/>
    </source>
</evidence>
<evidence type="ECO:0000256" key="1">
    <source>
        <dbReference type="ARBA" id="ARBA00008792"/>
    </source>
</evidence>
<feature type="compositionally biased region" description="Polar residues" evidence="8">
    <location>
        <begin position="191"/>
        <end position="200"/>
    </location>
</feature>
<feature type="region of interest" description="Disordered" evidence="8">
    <location>
        <begin position="1081"/>
        <end position="1119"/>
    </location>
</feature>
<dbReference type="InterPro" id="IPR011545">
    <property type="entry name" value="DEAD/DEAH_box_helicase_dom"/>
</dbReference>
<dbReference type="FunFam" id="1.20.120.1080:FF:000039">
    <property type="entry name" value="Unplaced genomic scaffold supercont1.1, whole genome shotgun sequence"/>
    <property type="match status" value="1"/>
</dbReference>
<dbReference type="Pfam" id="PF04408">
    <property type="entry name" value="WHD_HA2"/>
    <property type="match status" value="1"/>
</dbReference>
<dbReference type="GO" id="GO:0003724">
    <property type="term" value="F:RNA helicase activity"/>
    <property type="evidence" value="ECO:0007669"/>
    <property type="project" value="UniProtKB-EC"/>
</dbReference>
<feature type="compositionally biased region" description="Acidic residues" evidence="8">
    <location>
        <begin position="1081"/>
        <end position="1093"/>
    </location>
</feature>
<evidence type="ECO:0000313" key="11">
    <source>
        <dbReference type="EMBL" id="WWC86272.1"/>
    </source>
</evidence>
<dbReference type="PROSITE" id="PS51194">
    <property type="entry name" value="HELICASE_CTER"/>
    <property type="match status" value="1"/>
</dbReference>
<feature type="region of interest" description="Disordered" evidence="8">
    <location>
        <begin position="768"/>
        <end position="788"/>
    </location>
</feature>
<evidence type="ECO:0000313" key="12">
    <source>
        <dbReference type="Proteomes" id="UP001355207"/>
    </source>
</evidence>
<dbReference type="PROSITE" id="PS51192">
    <property type="entry name" value="HELICASE_ATP_BIND_1"/>
    <property type="match status" value="1"/>
</dbReference>
<dbReference type="EC" id="3.6.4.13" evidence="2"/>
<dbReference type="Pfam" id="PF21010">
    <property type="entry name" value="HA2_C"/>
    <property type="match status" value="1"/>
</dbReference>
<keyword evidence="6" id="KW-0067">ATP-binding</keyword>
<feature type="compositionally biased region" description="Basic and acidic residues" evidence="8">
    <location>
        <begin position="156"/>
        <end position="184"/>
    </location>
</feature>
<feature type="domain" description="Helicase ATP-binding" evidence="9">
    <location>
        <begin position="506"/>
        <end position="700"/>
    </location>
</feature>
<keyword evidence="5" id="KW-0347">Helicase</keyword>
<keyword evidence="12" id="KW-1185">Reference proteome</keyword>
<name>A0AAX4JLG5_9TREE</name>
<evidence type="ECO:0000256" key="6">
    <source>
        <dbReference type="ARBA" id="ARBA00022840"/>
    </source>
</evidence>
<dbReference type="InterPro" id="IPR001650">
    <property type="entry name" value="Helicase_C-like"/>
</dbReference>
<dbReference type="GO" id="GO:0000462">
    <property type="term" value="P:maturation of SSU-rRNA from tricistronic rRNA transcript (SSU-rRNA, 5.8S rRNA, LSU-rRNA)"/>
    <property type="evidence" value="ECO:0007669"/>
    <property type="project" value="TreeGrafter"/>
</dbReference>
<feature type="compositionally biased region" description="Basic and acidic residues" evidence="8">
    <location>
        <begin position="118"/>
        <end position="129"/>
    </location>
</feature>
<sequence>MAGPPVRERYNAKARGSVAGGSSHKKRKRIRRDENGDPIFQQEEGENSNTLKEDDPTAGMSSKKRKRFESFMAKKVKTEQRLETLKLLASLAPSGSTSGSLLSTSTLGQNPLKPTSAQERHDKREDKLVRQGISKLAKKYGKDNSDDSDDGSGSDQNDKGPSKGKGKGKEKERLVEIVKDPGVEDHEDSTENGIKSTIIPSKSDLKAQAKAQAKGKGKGTMPKKANWNPNLLPTQPASTSSSEFDSSDSANDSSSDDEQEQPEAGPSSPREPVLKSPPPASEAPKIPLPPVSFGGALKKATDGVTVQPRVEIRRKKPVIDYRFSRGHRQEEEGLDSEEDEASSEDEDEEEVEAEDEDMDDSEDDEEENTDEEADSEDEESGAEGSDESEAVETEDKPPPKKRALGFKNWALNQMGQSASTTMPNLLVNDNSDIAFSSTQLPKAPPIPKTGDLVGPLGEKMNIPTTSLLDQSKGSATATIRPVIKRRNSVTESRMNLPILAEEQSIIESILMNPVVIICGETGSGKTTQVPQMLYEAGFGFKGSDNPGMIAVTQPRRVAAVSLAERVRSELNLPAKSSTVAHQIRYSSTTSSNTSIKFMTDGVLLRELASDFLLSRYSVVVVDEAHERGVNTDVLVGVLSRVAKLREKLWRENQSQSQDKAEDEKQKKDKIKPLRIVIMSATLRVSDFAENQQLFSVPPPVLHITARQHPVTIHFSKKTVSDYVTEAYKKICKIHNRLPPGGILVFMTGQSEIQGLCRRLDKKYGKMKKSLTNTNNNNKSNNLKLDKPEISLPTEEQEAEDVELGGDNDLAADVDDGNAESDPEALDTDDEDIEGIEGLDLDEATDTPMHVLPLYSLLSNEQQMQVFKPPPEGHRLVIISTNVAETSLTIPGIRYVVDSGRAKERHHDPSTGVQTFQVSWISKASSSQRSGRAGRTGPGHCYRLYSSALFEDHFEKFSKPEILRMSIEGVVLQMKSMNIDQVINFPFPTPPSRGALQKAESLLKNLGALESGTTSKMINGKIFKGLNGGSITDLGKKMSTYPVTPRFAKMLVIGQQHDCLPYIIAIVAGLSVGDPFIHESAIEIDEDEDDEDEEDKGRNKKAELSHIKSQEIREKEERKETRRRFFKAQQQFTALDGGTSDMFKLLSAIGAYEYDPSPAFCFKNFLRAKAMQEIHQLRNQISAIANVPVDRLLPPNETQLKVLRQIITAGFIDQVAVREDLVLKKGGFTYESTRGVKYRVSGLSSITSSSTEEAIYIHPSSSLFHKSPPDFLIYTELTKNQSTGKTWLKGLTKINSNWLSSLGKNLCSFSKPLETSSSSTSAALRSKIIKNKDGIEERQVFVIPHFKDLNVDLPPIKMKQRKEGQRWVLMD</sequence>
<gene>
    <name evidence="11" type="ORF">L201_001145</name>
</gene>
<dbReference type="PROSITE" id="PS00690">
    <property type="entry name" value="DEAH_ATP_HELICASE"/>
    <property type="match status" value="1"/>
</dbReference>
<dbReference type="GO" id="GO:0005730">
    <property type="term" value="C:nucleolus"/>
    <property type="evidence" value="ECO:0007669"/>
    <property type="project" value="TreeGrafter"/>
</dbReference>
<evidence type="ECO:0000256" key="5">
    <source>
        <dbReference type="ARBA" id="ARBA00022806"/>
    </source>
</evidence>
<dbReference type="InterPro" id="IPR048333">
    <property type="entry name" value="HA2_WH"/>
</dbReference>
<accession>A0AAX4JLG5</accession>
<organism evidence="11 12">
    <name type="scientific">Kwoniella dendrophila CBS 6074</name>
    <dbReference type="NCBI Taxonomy" id="1295534"/>
    <lineage>
        <taxon>Eukaryota</taxon>
        <taxon>Fungi</taxon>
        <taxon>Dikarya</taxon>
        <taxon>Basidiomycota</taxon>
        <taxon>Agaricomycotina</taxon>
        <taxon>Tremellomycetes</taxon>
        <taxon>Tremellales</taxon>
        <taxon>Cryptococcaceae</taxon>
        <taxon>Kwoniella</taxon>
    </lineage>
</organism>
<evidence type="ECO:0000256" key="8">
    <source>
        <dbReference type="SAM" id="MobiDB-lite"/>
    </source>
</evidence>
<dbReference type="EMBL" id="CP144098">
    <property type="protein sequence ID" value="WWC86272.1"/>
    <property type="molecule type" value="Genomic_DNA"/>
</dbReference>
<dbReference type="Pfam" id="PF07717">
    <property type="entry name" value="OB_NTP_bind"/>
    <property type="match status" value="1"/>
</dbReference>
<feature type="compositionally biased region" description="Low complexity" evidence="8">
    <location>
        <begin position="238"/>
        <end position="253"/>
    </location>
</feature>
<dbReference type="CDD" id="cd18791">
    <property type="entry name" value="SF2_C_RHA"/>
    <property type="match status" value="1"/>
</dbReference>
<evidence type="ECO:0000256" key="2">
    <source>
        <dbReference type="ARBA" id="ARBA00012552"/>
    </source>
</evidence>
<keyword evidence="4" id="KW-0378">Hydrolase</keyword>
<dbReference type="SMART" id="SM00490">
    <property type="entry name" value="HELICc"/>
    <property type="match status" value="1"/>
</dbReference>
<dbReference type="InterPro" id="IPR002464">
    <property type="entry name" value="DNA/RNA_helicase_DEAH_CS"/>
</dbReference>
<feature type="region of interest" description="Disordered" evidence="8">
    <location>
        <begin position="92"/>
        <end position="403"/>
    </location>
</feature>
<feature type="compositionally biased region" description="Basic and acidic residues" evidence="8">
    <location>
        <begin position="1"/>
        <end position="11"/>
    </location>
</feature>
<dbReference type="SMART" id="SM00847">
    <property type="entry name" value="HA2"/>
    <property type="match status" value="1"/>
</dbReference>
<dbReference type="InterPro" id="IPR027417">
    <property type="entry name" value="P-loop_NTPase"/>
</dbReference>
<keyword evidence="3" id="KW-0547">Nucleotide-binding</keyword>
<evidence type="ECO:0000259" key="9">
    <source>
        <dbReference type="PROSITE" id="PS51192"/>
    </source>
</evidence>
<dbReference type="InterPro" id="IPR014001">
    <property type="entry name" value="Helicase_ATP-bd"/>
</dbReference>
<feature type="compositionally biased region" description="Polar residues" evidence="8">
    <location>
        <begin position="227"/>
        <end position="237"/>
    </location>
</feature>
<feature type="compositionally biased region" description="Basic and acidic residues" evidence="8">
    <location>
        <begin position="1094"/>
        <end position="1119"/>
    </location>
</feature>
<dbReference type="Proteomes" id="UP001355207">
    <property type="component" value="Chromosome 1"/>
</dbReference>
<feature type="compositionally biased region" description="Acidic residues" evidence="8">
    <location>
        <begin position="332"/>
        <end position="392"/>
    </location>
</feature>
<dbReference type="GO" id="GO:0003723">
    <property type="term" value="F:RNA binding"/>
    <property type="evidence" value="ECO:0007669"/>
    <property type="project" value="TreeGrafter"/>
</dbReference>
<feature type="region of interest" description="Disordered" evidence="8">
    <location>
        <begin position="1"/>
        <end position="68"/>
    </location>
</feature>
<reference evidence="11 12" key="1">
    <citation type="submission" date="2024-01" db="EMBL/GenBank/DDBJ databases">
        <title>Comparative genomics of Cryptococcus and Kwoniella reveals pathogenesis evolution and contrasting modes of karyotype evolution via chromosome fusion or intercentromeric recombination.</title>
        <authorList>
            <person name="Coelho M.A."/>
            <person name="David-Palma M."/>
            <person name="Shea T."/>
            <person name="Bowers K."/>
            <person name="McGinley-Smith S."/>
            <person name="Mohammad A.W."/>
            <person name="Gnirke A."/>
            <person name="Yurkov A.M."/>
            <person name="Nowrousian M."/>
            <person name="Sun S."/>
            <person name="Cuomo C.A."/>
            <person name="Heitman J."/>
        </authorList>
    </citation>
    <scope>NUCLEOTIDE SEQUENCE [LARGE SCALE GENOMIC DNA]</scope>
    <source>
        <strain evidence="11 12">CBS 6074</strain>
    </source>
</reference>
<dbReference type="Pfam" id="PF00270">
    <property type="entry name" value="DEAD"/>
    <property type="match status" value="1"/>
</dbReference>
<feature type="compositionally biased region" description="Pro residues" evidence="8">
    <location>
        <begin position="275"/>
        <end position="290"/>
    </location>
</feature>
<evidence type="ECO:0000259" key="10">
    <source>
        <dbReference type="PROSITE" id="PS51194"/>
    </source>
</evidence>